<comment type="caution">
    <text evidence="1">The sequence shown here is derived from an EMBL/GenBank/DDBJ whole genome shotgun (WGS) entry which is preliminary data.</text>
</comment>
<accession>A0ABS6EBA7</accession>
<organism evidence="1 2">
    <name type="scientific">Tissierella simiarum</name>
    <dbReference type="NCBI Taxonomy" id="2841534"/>
    <lineage>
        <taxon>Bacteria</taxon>
        <taxon>Bacillati</taxon>
        <taxon>Bacillota</taxon>
        <taxon>Tissierellia</taxon>
        <taxon>Tissierellales</taxon>
        <taxon>Tissierellaceae</taxon>
        <taxon>Tissierella</taxon>
    </lineage>
</organism>
<reference evidence="1 2" key="1">
    <citation type="submission" date="2021-06" db="EMBL/GenBank/DDBJ databases">
        <authorList>
            <person name="Sun Q."/>
            <person name="Li D."/>
        </authorList>
    </citation>
    <scope>NUCLEOTIDE SEQUENCE [LARGE SCALE GENOMIC DNA]</scope>
    <source>
        <strain evidence="1 2">MSJ-40</strain>
    </source>
</reference>
<keyword evidence="2" id="KW-1185">Reference proteome</keyword>
<evidence type="ECO:0000313" key="1">
    <source>
        <dbReference type="EMBL" id="MBU5439479.1"/>
    </source>
</evidence>
<name>A0ABS6EBA7_9FIRM</name>
<proteinExistence type="predicted"/>
<evidence type="ECO:0000313" key="2">
    <source>
        <dbReference type="Proteomes" id="UP000749471"/>
    </source>
</evidence>
<dbReference type="EMBL" id="JAHLPM010000015">
    <property type="protein sequence ID" value="MBU5439479.1"/>
    <property type="molecule type" value="Genomic_DNA"/>
</dbReference>
<dbReference type="RefSeq" id="WP_216521186.1">
    <property type="nucleotide sequence ID" value="NZ_JAHLPM010000015.1"/>
</dbReference>
<dbReference type="Proteomes" id="UP000749471">
    <property type="component" value="Unassembled WGS sequence"/>
</dbReference>
<protein>
    <submittedName>
        <fullName evidence="1">Uncharacterized protein</fullName>
    </submittedName>
</protein>
<gene>
    <name evidence="1" type="ORF">KQI42_15800</name>
</gene>
<sequence length="93" mass="11308">MKLMLIGYWRQLEKNVLGMKKKINKIFYPIMNKKELVEMLDEISINVAEAIPYKSFKEMTNIVEKELNKNRYIEIWDKYIYSAENWRENDKAV</sequence>